<dbReference type="RefSeq" id="WP_200988298.1">
    <property type="nucleotide sequence ID" value="NZ_CP063311.1"/>
</dbReference>
<evidence type="ECO:0000313" key="3">
    <source>
        <dbReference type="Proteomes" id="UP000593846"/>
    </source>
</evidence>
<evidence type="ECO:0000313" key="2">
    <source>
        <dbReference type="EMBL" id="QOV22680.1"/>
    </source>
</evidence>
<reference evidence="3" key="1">
    <citation type="submission" date="2020-10" db="EMBL/GenBank/DDBJ databases">
        <title>Genome-based taxonomic classification of the species Anabaenopsis elenkinii.</title>
        <authorList>
            <person name="Delbaje E."/>
            <person name="Andreote A.P.D."/>
            <person name="Pellegrinetti T.A."/>
            <person name="Cruz R.B."/>
            <person name="Branco L.H.Z."/>
            <person name="Fiore M.F."/>
        </authorList>
    </citation>
    <scope>NUCLEOTIDE SEQUENCE [LARGE SCALE GENOMIC DNA]</scope>
    <source>
        <strain evidence="3">CCIBt3563</strain>
    </source>
</reference>
<dbReference type="Proteomes" id="UP000593846">
    <property type="component" value="Chromosome"/>
</dbReference>
<dbReference type="EMBL" id="CP063311">
    <property type="protein sequence ID" value="QOV22680.1"/>
    <property type="molecule type" value="Genomic_DNA"/>
</dbReference>
<sequence>MMLNFRTLSLSDRQSPEPTNLLQLVNNFPNSGQFRQLHNLPNVETDTWRSLDQIIETIQSGNIDDIQHIEWVYCLHNKAEWDKQHPEISYTTSALIWRAAVNNLRLQQTLLWLLVLNHSESQPIISESLVTSFSVFIRESGDSDAQILQIIQAITQDDYHRLALIAREKNCTPQELLKKFNLPSTGNAVNQALNYVVTIFSDRKDKPEWFPEWLLRCFAQMSHSQQCQEVNRLLTAIAPEIGSGFLSIVEWLRQNYGPRTVNSRWSQLSPQAQLALRKWIGAATWGDFDRMITALINDRSSQLRNLRQNNKICDKLDYERNQLERRKEFWSNYSDRFERLRILVPASTSENTQELTRDIDILVNDDSNETEICIFDFGDWFIVEFFRGNGSEILLFNRNSSANVEETLFQSPNLSISDIRRLYRFGGEIHDHVFLWQYYAEKWLRTQHNIYPNDGITRFKGIPPKYNQFSHTTGLPTPAVDKQRIREQRLARWRQDIQRIYQGLGITLKNWSN</sequence>
<name>A0A7S6TZD6_9CYAN</name>
<dbReference type="Pfam" id="PF15611">
    <property type="entry name" value="EH_Signature"/>
    <property type="match status" value="1"/>
</dbReference>
<dbReference type="KEGG" id="aee:IM676_18860"/>
<dbReference type="AlphaFoldDB" id="A0A7S6TZD6"/>
<protein>
    <recommendedName>
        <fullName evidence="1">Zorya protein ZorC EH domain-containing protein</fullName>
    </recommendedName>
</protein>
<proteinExistence type="predicted"/>
<accession>A0A7S6TZD6</accession>
<dbReference type="InterPro" id="IPR028943">
    <property type="entry name" value="ZorC_EH_Signature_dom"/>
</dbReference>
<organism evidence="2 3">
    <name type="scientific">Anabaenopsis elenkinii CCIBt3563</name>
    <dbReference type="NCBI Taxonomy" id="2779889"/>
    <lineage>
        <taxon>Bacteria</taxon>
        <taxon>Bacillati</taxon>
        <taxon>Cyanobacteriota</taxon>
        <taxon>Cyanophyceae</taxon>
        <taxon>Nostocales</taxon>
        <taxon>Nodulariaceae</taxon>
        <taxon>Anabaenopsis</taxon>
    </lineage>
</organism>
<keyword evidence="3" id="KW-1185">Reference proteome</keyword>
<feature type="domain" description="Zorya protein ZorC EH" evidence="1">
    <location>
        <begin position="247"/>
        <end position="443"/>
    </location>
</feature>
<gene>
    <name evidence="2" type="ORF">IM676_18860</name>
</gene>
<evidence type="ECO:0000259" key="1">
    <source>
        <dbReference type="Pfam" id="PF15611"/>
    </source>
</evidence>